<evidence type="ECO:0000256" key="1">
    <source>
        <dbReference type="ARBA" id="ARBA00003365"/>
    </source>
</evidence>
<name>A0A1M5XYS0_9CLOT</name>
<dbReference type="InterPro" id="IPR011060">
    <property type="entry name" value="RibuloseP-bd_barrel"/>
</dbReference>
<dbReference type="Gene3D" id="3.20.20.70">
    <property type="entry name" value="Aldolase class I"/>
    <property type="match status" value="1"/>
</dbReference>
<dbReference type="PANTHER" id="PTHR43406">
    <property type="entry name" value="TRYPTOPHAN SYNTHASE, ALPHA CHAIN"/>
    <property type="match status" value="1"/>
</dbReference>
<feature type="active site" description="Proton acceptor" evidence="9">
    <location>
        <position position="49"/>
    </location>
</feature>
<comment type="pathway">
    <text evidence="2 9">Amino-acid biosynthesis; L-tryptophan biosynthesis; L-tryptophan from chorismate: step 5/5.</text>
</comment>
<dbReference type="PROSITE" id="PS00167">
    <property type="entry name" value="TRP_SYNTHASE_ALPHA"/>
    <property type="match status" value="1"/>
</dbReference>
<evidence type="ECO:0000256" key="9">
    <source>
        <dbReference type="HAMAP-Rule" id="MF_00131"/>
    </source>
</evidence>
<evidence type="ECO:0000256" key="3">
    <source>
        <dbReference type="ARBA" id="ARBA00011270"/>
    </source>
</evidence>
<gene>
    <name evidence="9" type="primary">trpA</name>
    <name evidence="11" type="ORF">SAMN02745207_04041</name>
</gene>
<evidence type="ECO:0000256" key="8">
    <source>
        <dbReference type="ARBA" id="ARBA00049047"/>
    </source>
</evidence>
<evidence type="ECO:0000313" key="11">
    <source>
        <dbReference type="EMBL" id="SHI04940.1"/>
    </source>
</evidence>
<keyword evidence="6 9" id="KW-0057">Aromatic amino acid biosynthesis</keyword>
<evidence type="ECO:0000256" key="6">
    <source>
        <dbReference type="ARBA" id="ARBA00023141"/>
    </source>
</evidence>
<evidence type="ECO:0000313" key="12">
    <source>
        <dbReference type="Proteomes" id="UP000184447"/>
    </source>
</evidence>
<dbReference type="PANTHER" id="PTHR43406:SF1">
    <property type="entry name" value="TRYPTOPHAN SYNTHASE ALPHA CHAIN, CHLOROPLASTIC"/>
    <property type="match status" value="1"/>
</dbReference>
<dbReference type="STRING" id="1121316.SAMN02745207_04041"/>
<proteinExistence type="inferred from homology"/>
<dbReference type="AlphaFoldDB" id="A0A1M5XYS0"/>
<dbReference type="NCBIfam" id="TIGR00262">
    <property type="entry name" value="trpA"/>
    <property type="match status" value="1"/>
</dbReference>
<dbReference type="InterPro" id="IPR013785">
    <property type="entry name" value="Aldolase_TIM"/>
</dbReference>
<comment type="function">
    <text evidence="1 9">The alpha subunit is responsible for the aldol cleavage of indoleglycerol phosphate to indole and glyceraldehyde 3-phosphate.</text>
</comment>
<dbReference type="OrthoDB" id="9804578at2"/>
<dbReference type="Pfam" id="PF00290">
    <property type="entry name" value="Trp_syntA"/>
    <property type="match status" value="1"/>
</dbReference>
<feature type="active site" description="Proton acceptor" evidence="9">
    <location>
        <position position="60"/>
    </location>
</feature>
<accession>A0A1M5XYS0</accession>
<sequence>MNRIYAKFDELKKNNEKALITYITAGSPSLECTENLIYAQEKAGAAIVEIGIPFSDALADGPIIQKAAEDALRKGTTVNGIFEVIKKARKNTEIPLVFLVYYNTLLAYGVEKFVDNCCESGIDGLIIPDLPYEEQYEVTQFLEDKELALIPLVAPTSEDRISKIVENKKGFVYCVSSLGVTGMKDGFYGDVEAYLKTVKELADIPIAVGFGVASKEDVKKFAPHVDAVIVGTAIVKLVSETNGDAEKLIEFIEELKDGLK</sequence>
<evidence type="ECO:0000256" key="10">
    <source>
        <dbReference type="RuleBase" id="RU003662"/>
    </source>
</evidence>
<dbReference type="CDD" id="cd04724">
    <property type="entry name" value="Tryptophan_synthase_alpha"/>
    <property type="match status" value="1"/>
</dbReference>
<evidence type="ECO:0000256" key="2">
    <source>
        <dbReference type="ARBA" id="ARBA00004733"/>
    </source>
</evidence>
<evidence type="ECO:0000256" key="4">
    <source>
        <dbReference type="ARBA" id="ARBA00022605"/>
    </source>
</evidence>
<dbReference type="GO" id="GO:0004834">
    <property type="term" value="F:tryptophan synthase activity"/>
    <property type="evidence" value="ECO:0007669"/>
    <property type="project" value="UniProtKB-UniRule"/>
</dbReference>
<dbReference type="EC" id="4.2.1.20" evidence="9"/>
<keyword evidence="12" id="KW-1185">Reference proteome</keyword>
<dbReference type="SUPFAM" id="SSF51366">
    <property type="entry name" value="Ribulose-phoshate binding barrel"/>
    <property type="match status" value="1"/>
</dbReference>
<dbReference type="GO" id="GO:0005829">
    <property type="term" value="C:cytosol"/>
    <property type="evidence" value="ECO:0007669"/>
    <property type="project" value="TreeGrafter"/>
</dbReference>
<keyword evidence="7 9" id="KW-0456">Lyase</keyword>
<keyword evidence="5 9" id="KW-0822">Tryptophan biosynthesis</keyword>
<comment type="subunit">
    <text evidence="3 9">Tetramer of two alpha and two beta chains.</text>
</comment>
<dbReference type="Proteomes" id="UP000184447">
    <property type="component" value="Unassembled WGS sequence"/>
</dbReference>
<comment type="catalytic activity">
    <reaction evidence="8 9">
        <text>(1S,2R)-1-C-(indol-3-yl)glycerol 3-phosphate + L-serine = D-glyceraldehyde 3-phosphate + L-tryptophan + H2O</text>
        <dbReference type="Rhea" id="RHEA:10532"/>
        <dbReference type="ChEBI" id="CHEBI:15377"/>
        <dbReference type="ChEBI" id="CHEBI:33384"/>
        <dbReference type="ChEBI" id="CHEBI:57912"/>
        <dbReference type="ChEBI" id="CHEBI:58866"/>
        <dbReference type="ChEBI" id="CHEBI:59776"/>
        <dbReference type="EC" id="4.2.1.20"/>
    </reaction>
</comment>
<reference evidence="11 12" key="1">
    <citation type="submission" date="2016-11" db="EMBL/GenBank/DDBJ databases">
        <authorList>
            <person name="Jaros S."/>
            <person name="Januszkiewicz K."/>
            <person name="Wedrychowicz H."/>
        </authorList>
    </citation>
    <scope>NUCLEOTIDE SEQUENCE [LARGE SCALE GENOMIC DNA]</scope>
    <source>
        <strain evidence="11 12">DSM 8605</strain>
    </source>
</reference>
<dbReference type="UniPathway" id="UPA00035">
    <property type="reaction ID" value="UER00044"/>
</dbReference>
<evidence type="ECO:0000256" key="5">
    <source>
        <dbReference type="ARBA" id="ARBA00022822"/>
    </source>
</evidence>
<dbReference type="EMBL" id="FQXM01000042">
    <property type="protein sequence ID" value="SHI04940.1"/>
    <property type="molecule type" value="Genomic_DNA"/>
</dbReference>
<protein>
    <recommendedName>
        <fullName evidence="9">Tryptophan synthase alpha chain</fullName>
        <ecNumber evidence="9">4.2.1.20</ecNumber>
    </recommendedName>
</protein>
<dbReference type="InterPro" id="IPR018204">
    <property type="entry name" value="Trp_synthase_alpha_AS"/>
</dbReference>
<dbReference type="RefSeq" id="WP_073340843.1">
    <property type="nucleotide sequence ID" value="NZ_FQXM01000042.1"/>
</dbReference>
<dbReference type="HAMAP" id="MF_00131">
    <property type="entry name" value="Trp_synth_alpha"/>
    <property type="match status" value="1"/>
</dbReference>
<evidence type="ECO:0000256" key="7">
    <source>
        <dbReference type="ARBA" id="ARBA00023239"/>
    </source>
</evidence>
<keyword evidence="4 9" id="KW-0028">Amino-acid biosynthesis</keyword>
<dbReference type="FunFam" id="3.20.20.70:FF:000037">
    <property type="entry name" value="Tryptophan synthase alpha chain"/>
    <property type="match status" value="1"/>
</dbReference>
<comment type="similarity">
    <text evidence="9 10">Belongs to the TrpA family.</text>
</comment>
<organism evidence="11 12">
    <name type="scientific">Clostridium grantii DSM 8605</name>
    <dbReference type="NCBI Taxonomy" id="1121316"/>
    <lineage>
        <taxon>Bacteria</taxon>
        <taxon>Bacillati</taxon>
        <taxon>Bacillota</taxon>
        <taxon>Clostridia</taxon>
        <taxon>Eubacteriales</taxon>
        <taxon>Clostridiaceae</taxon>
        <taxon>Clostridium</taxon>
    </lineage>
</organism>
<dbReference type="InterPro" id="IPR002028">
    <property type="entry name" value="Trp_synthase_suA"/>
</dbReference>